<dbReference type="RefSeq" id="WP_191844562.1">
    <property type="nucleotide sequence ID" value="NZ_BAAALB010000065.1"/>
</dbReference>
<dbReference type="AlphaFoldDB" id="A0A8J3NW66"/>
<dbReference type="Proteomes" id="UP000619293">
    <property type="component" value="Unassembled WGS sequence"/>
</dbReference>
<organism evidence="1 2">
    <name type="scientific">Catellatospora chokoriensis</name>
    <dbReference type="NCBI Taxonomy" id="310353"/>
    <lineage>
        <taxon>Bacteria</taxon>
        <taxon>Bacillati</taxon>
        <taxon>Actinomycetota</taxon>
        <taxon>Actinomycetes</taxon>
        <taxon>Micromonosporales</taxon>
        <taxon>Micromonosporaceae</taxon>
        <taxon>Catellatospora</taxon>
    </lineage>
</organism>
<gene>
    <name evidence="1" type="ORF">Cch02nite_81210</name>
</gene>
<proteinExistence type="predicted"/>
<accession>A0A8J3NW66</accession>
<dbReference type="EMBL" id="BONG01000110">
    <property type="protein sequence ID" value="GIF94677.1"/>
    <property type="molecule type" value="Genomic_DNA"/>
</dbReference>
<evidence type="ECO:0000313" key="2">
    <source>
        <dbReference type="Proteomes" id="UP000619293"/>
    </source>
</evidence>
<sequence length="50" mass="5584">MVELQVKIGGCWRGVRTDTRDCRVRSYLTIARNHGMRPLDALGVALAGNR</sequence>
<reference evidence="1 2" key="1">
    <citation type="submission" date="2021-01" db="EMBL/GenBank/DDBJ databases">
        <title>Whole genome shotgun sequence of Catellatospora chokoriensis NBRC 107358.</title>
        <authorList>
            <person name="Komaki H."/>
            <person name="Tamura T."/>
        </authorList>
    </citation>
    <scope>NUCLEOTIDE SEQUENCE [LARGE SCALE GENOMIC DNA]</scope>
    <source>
        <strain evidence="1 2">NBRC 107358</strain>
    </source>
</reference>
<keyword evidence="2" id="KW-1185">Reference proteome</keyword>
<name>A0A8J3NW66_9ACTN</name>
<evidence type="ECO:0000313" key="1">
    <source>
        <dbReference type="EMBL" id="GIF94677.1"/>
    </source>
</evidence>
<comment type="caution">
    <text evidence="1">The sequence shown here is derived from an EMBL/GenBank/DDBJ whole genome shotgun (WGS) entry which is preliminary data.</text>
</comment>
<protein>
    <submittedName>
        <fullName evidence="1">Uncharacterized protein</fullName>
    </submittedName>
</protein>